<accession>A0A4Y9Z041</accession>
<comment type="caution">
    <text evidence="3">The sequence shown here is derived from an EMBL/GenBank/DDBJ whole genome shotgun (WGS) entry which is preliminary data.</text>
</comment>
<evidence type="ECO:0000313" key="4">
    <source>
        <dbReference type="Proteomes" id="UP000298327"/>
    </source>
</evidence>
<proteinExistence type="predicted"/>
<feature type="region of interest" description="Disordered" evidence="1">
    <location>
        <begin position="99"/>
        <end position="120"/>
    </location>
</feature>
<feature type="chain" id="PRO_5021502498" evidence="2">
    <location>
        <begin position="21"/>
        <end position="145"/>
    </location>
</feature>
<keyword evidence="2" id="KW-0732">Signal</keyword>
<protein>
    <submittedName>
        <fullName evidence="3">Uncharacterized protein</fullName>
    </submittedName>
</protein>
<sequence>MHVPSVLWISIALAGMSAHATPALRGLNNEARRDIPEGLSPSEGLPPNAASASTVHLPSALFPPSVTVCPAADIATPTPNTPNGAQPLPLPVTKVSREAGLETRMPRRGNNKSPRAIITSWPVAAVTGSINDYRMQRDPQPGPRQ</sequence>
<dbReference type="AlphaFoldDB" id="A0A4Y9Z041"/>
<keyword evidence="4" id="KW-1185">Reference proteome</keyword>
<evidence type="ECO:0000256" key="1">
    <source>
        <dbReference type="SAM" id="MobiDB-lite"/>
    </source>
</evidence>
<reference evidence="3 4" key="1">
    <citation type="submission" date="2019-02" db="EMBL/GenBank/DDBJ databases">
        <title>Genome sequencing of the rare red list fungi Dentipellis fragilis.</title>
        <authorList>
            <person name="Buettner E."/>
            <person name="Kellner H."/>
        </authorList>
    </citation>
    <scope>NUCLEOTIDE SEQUENCE [LARGE SCALE GENOMIC DNA]</scope>
    <source>
        <strain evidence="3 4">DSM 105465</strain>
    </source>
</reference>
<gene>
    <name evidence="3" type="ORF">EVG20_g3772</name>
</gene>
<dbReference type="OrthoDB" id="10416113at2759"/>
<evidence type="ECO:0000256" key="2">
    <source>
        <dbReference type="SAM" id="SignalP"/>
    </source>
</evidence>
<organism evidence="3 4">
    <name type="scientific">Dentipellis fragilis</name>
    <dbReference type="NCBI Taxonomy" id="205917"/>
    <lineage>
        <taxon>Eukaryota</taxon>
        <taxon>Fungi</taxon>
        <taxon>Dikarya</taxon>
        <taxon>Basidiomycota</taxon>
        <taxon>Agaricomycotina</taxon>
        <taxon>Agaricomycetes</taxon>
        <taxon>Russulales</taxon>
        <taxon>Hericiaceae</taxon>
        <taxon>Dentipellis</taxon>
    </lineage>
</organism>
<dbReference type="EMBL" id="SEOQ01000178">
    <property type="protein sequence ID" value="TFY67892.1"/>
    <property type="molecule type" value="Genomic_DNA"/>
</dbReference>
<feature type="signal peptide" evidence="2">
    <location>
        <begin position="1"/>
        <end position="20"/>
    </location>
</feature>
<dbReference type="Proteomes" id="UP000298327">
    <property type="component" value="Unassembled WGS sequence"/>
</dbReference>
<evidence type="ECO:0000313" key="3">
    <source>
        <dbReference type="EMBL" id="TFY67892.1"/>
    </source>
</evidence>
<name>A0A4Y9Z041_9AGAM</name>